<comment type="subcellular location">
    <subcellularLocation>
        <location evidence="1 6">Nucleus</location>
    </subcellularLocation>
</comment>
<dbReference type="AlphaFoldDB" id="A0A9Q0F1L3"/>
<evidence type="ECO:0000256" key="1">
    <source>
        <dbReference type="ARBA" id="ARBA00004123"/>
    </source>
</evidence>
<comment type="function">
    <text evidence="6">The GINS complex plays an essential role in the initiation of DNA replication.</text>
</comment>
<dbReference type="Pfam" id="PF16922">
    <property type="entry name" value="SLD5_C"/>
    <property type="match status" value="1"/>
</dbReference>
<feature type="domain" description="DNA replication complex GINS protein SLD5 C-terminal" evidence="8">
    <location>
        <begin position="169"/>
        <end position="224"/>
    </location>
</feature>
<feature type="domain" description="GINS subunit" evidence="7">
    <location>
        <begin position="74"/>
        <end position="134"/>
    </location>
</feature>
<dbReference type="SUPFAM" id="SSF158573">
    <property type="entry name" value="GINS helical bundle-like"/>
    <property type="match status" value="1"/>
</dbReference>
<keyword evidence="10" id="KW-1185">Reference proteome</keyword>
<evidence type="ECO:0000256" key="5">
    <source>
        <dbReference type="ARBA" id="ARBA00023242"/>
    </source>
</evidence>
<dbReference type="SUPFAM" id="SSF160059">
    <property type="entry name" value="PriA/YqbF domain"/>
    <property type="match status" value="1"/>
</dbReference>
<gene>
    <name evidence="9" type="ORF">Tsubulata_035980</name>
</gene>
<dbReference type="GO" id="GO:0000811">
    <property type="term" value="C:GINS complex"/>
    <property type="evidence" value="ECO:0007669"/>
    <property type="project" value="UniProtKB-UniRule"/>
</dbReference>
<keyword evidence="5 6" id="KW-0539">Nucleus</keyword>
<dbReference type="GO" id="GO:0000727">
    <property type="term" value="P:double-strand break repair via break-induced replication"/>
    <property type="evidence" value="ECO:0007669"/>
    <property type="project" value="TreeGrafter"/>
</dbReference>
<dbReference type="GO" id="GO:0006261">
    <property type="term" value="P:DNA-templated DNA replication"/>
    <property type="evidence" value="ECO:0007669"/>
    <property type="project" value="InterPro"/>
</dbReference>
<dbReference type="OrthoDB" id="338231at2759"/>
<evidence type="ECO:0000313" key="10">
    <source>
        <dbReference type="Proteomes" id="UP001141552"/>
    </source>
</evidence>
<dbReference type="InterPro" id="IPR031633">
    <property type="entry name" value="SLD5_C"/>
</dbReference>
<dbReference type="EMBL" id="JAKUCV010007701">
    <property type="protein sequence ID" value="KAJ4822335.1"/>
    <property type="molecule type" value="Genomic_DNA"/>
</dbReference>
<keyword evidence="4 6" id="KW-0235">DNA replication</keyword>
<evidence type="ECO:0000259" key="8">
    <source>
        <dbReference type="Pfam" id="PF16922"/>
    </source>
</evidence>
<dbReference type="FunFam" id="1.20.58.1030:FF:000005">
    <property type="entry name" value="DNA replication complex GINS protein SLD5"/>
    <property type="match status" value="1"/>
</dbReference>
<dbReference type="Pfam" id="PF05916">
    <property type="entry name" value="Sld5"/>
    <property type="match status" value="1"/>
</dbReference>
<evidence type="ECO:0000256" key="3">
    <source>
        <dbReference type="ARBA" id="ARBA00014804"/>
    </source>
</evidence>
<evidence type="ECO:0000259" key="7">
    <source>
        <dbReference type="Pfam" id="PF05916"/>
    </source>
</evidence>
<reference evidence="9" key="1">
    <citation type="submission" date="2022-02" db="EMBL/GenBank/DDBJ databases">
        <authorList>
            <person name="Henning P.M."/>
            <person name="McCubbin A.G."/>
            <person name="Shore J.S."/>
        </authorList>
    </citation>
    <scope>NUCLEOTIDE SEQUENCE</scope>
    <source>
        <strain evidence="9">F60SS</strain>
        <tissue evidence="9">Leaves</tissue>
    </source>
</reference>
<accession>A0A9Q0F1L3</accession>
<dbReference type="InterPro" id="IPR021151">
    <property type="entry name" value="GINS_A"/>
</dbReference>
<reference evidence="9" key="2">
    <citation type="journal article" date="2023" name="Plants (Basel)">
        <title>Annotation of the Turnera subulata (Passifloraceae) Draft Genome Reveals the S-Locus Evolved after the Divergence of Turneroideae from Passifloroideae in a Stepwise Manner.</title>
        <authorList>
            <person name="Henning P.M."/>
            <person name="Roalson E.H."/>
            <person name="Mir W."/>
            <person name="McCubbin A.G."/>
            <person name="Shore J.S."/>
        </authorList>
    </citation>
    <scope>NUCLEOTIDE SEQUENCE</scope>
    <source>
        <strain evidence="9">F60SS</strain>
    </source>
</reference>
<dbReference type="Gene3D" id="1.20.58.1030">
    <property type="match status" value="1"/>
</dbReference>
<evidence type="ECO:0000256" key="4">
    <source>
        <dbReference type="ARBA" id="ARBA00022705"/>
    </source>
</evidence>
<organism evidence="9 10">
    <name type="scientific">Turnera subulata</name>
    <dbReference type="NCBI Taxonomy" id="218843"/>
    <lineage>
        <taxon>Eukaryota</taxon>
        <taxon>Viridiplantae</taxon>
        <taxon>Streptophyta</taxon>
        <taxon>Embryophyta</taxon>
        <taxon>Tracheophyta</taxon>
        <taxon>Spermatophyta</taxon>
        <taxon>Magnoliopsida</taxon>
        <taxon>eudicotyledons</taxon>
        <taxon>Gunneridae</taxon>
        <taxon>Pentapetalae</taxon>
        <taxon>rosids</taxon>
        <taxon>fabids</taxon>
        <taxon>Malpighiales</taxon>
        <taxon>Passifloraceae</taxon>
        <taxon>Turnera</taxon>
    </lineage>
</organism>
<dbReference type="InterPro" id="IPR008591">
    <property type="entry name" value="GINS_Sld5"/>
</dbReference>
<comment type="caution">
    <text evidence="9">The sequence shown here is derived from an EMBL/GenBank/DDBJ whole genome shotgun (WGS) entry which is preliminary data.</text>
</comment>
<proteinExistence type="inferred from homology"/>
<dbReference type="PIRSF" id="PIRSF007764">
    <property type="entry name" value="Sld5"/>
    <property type="match status" value="1"/>
</dbReference>
<dbReference type="PANTHER" id="PTHR21206">
    <property type="entry name" value="SLD5 PROTEIN"/>
    <property type="match status" value="1"/>
</dbReference>
<evidence type="ECO:0000256" key="2">
    <source>
        <dbReference type="ARBA" id="ARBA00008187"/>
    </source>
</evidence>
<sequence>MSTSRSEPELSGLVDDYETLISTTDVELMKRAWRNEKAAPEILQYEADLVHRIKGQIELAESNVEVFKAERKDALTVSLYEMDVDRAHFLLRSYLRIRLQKIGKYLFHILKTDEYVNRLSEAERAFARRCTDDLGNHLDETVLSKLPDNYQSVLKQSVTSEEDDMVPAPRLDAFIICKANQYIPGSDFEPEYSSEIAEMERDLLTFICYKFIKKPLEQGKIDLV</sequence>
<protein>
    <recommendedName>
        <fullName evidence="3 6">DNA replication complex GINS protein SLD5</fullName>
    </recommendedName>
</protein>
<dbReference type="PANTHER" id="PTHR21206:SF0">
    <property type="entry name" value="DNA REPLICATION COMPLEX GINS PROTEIN SLD5"/>
    <property type="match status" value="1"/>
</dbReference>
<dbReference type="InterPro" id="IPR036224">
    <property type="entry name" value="GINS_bundle-like_dom_sf"/>
</dbReference>
<name>A0A9Q0F1L3_9ROSI</name>
<evidence type="ECO:0000256" key="6">
    <source>
        <dbReference type="PIRNR" id="PIRNR007764"/>
    </source>
</evidence>
<evidence type="ECO:0000313" key="9">
    <source>
        <dbReference type="EMBL" id="KAJ4822335.1"/>
    </source>
</evidence>
<dbReference type="Proteomes" id="UP001141552">
    <property type="component" value="Unassembled WGS sequence"/>
</dbReference>
<dbReference type="InterPro" id="IPR038749">
    <property type="entry name" value="Sld5_GINS_A"/>
</dbReference>
<dbReference type="CDD" id="cd11711">
    <property type="entry name" value="GINS_A_Sld5"/>
    <property type="match status" value="1"/>
</dbReference>
<comment type="similarity">
    <text evidence="2 6">Belongs to the GINS4/SLD5 family.</text>
</comment>